<sequence length="135" mass="15360">MKEPLHMPYARISLLKGKPPAYLRAISDGLQRALVATFDVPEADCFQIFDQLEPEEFVFDRSYLCGPRSDAYVLIALTAGKPRSQQTKKDFYRRLVELLEKAPGLRREDVMVVIHMTEPEDWSFGNGLATLVQDA</sequence>
<dbReference type="Pfam" id="PF14552">
    <property type="entry name" value="Tautomerase_2"/>
    <property type="match status" value="1"/>
</dbReference>
<organism evidence="1 2">
    <name type="scientific">Thiomonas delicata</name>
    <name type="common">Thiomonas cuprina</name>
    <dbReference type="NCBI Taxonomy" id="364030"/>
    <lineage>
        <taxon>Bacteria</taxon>
        <taxon>Pseudomonadati</taxon>
        <taxon>Pseudomonadota</taxon>
        <taxon>Betaproteobacteria</taxon>
        <taxon>Burkholderiales</taxon>
        <taxon>Thiomonas</taxon>
    </lineage>
</organism>
<name>A0A238D352_THIDL</name>
<gene>
    <name evidence="1" type="ORF">THIARS_60378</name>
</gene>
<proteinExistence type="predicted"/>
<dbReference type="PANTHER" id="PTHR38460:SF1">
    <property type="entry name" value="TAUTOMERASE YOLI-RELATED"/>
    <property type="match status" value="1"/>
</dbReference>
<dbReference type="SUPFAM" id="SSF55331">
    <property type="entry name" value="Tautomerase/MIF"/>
    <property type="match status" value="1"/>
</dbReference>
<protein>
    <submittedName>
        <fullName evidence="1">Tautomerase enzyme</fullName>
    </submittedName>
</protein>
<dbReference type="InterPro" id="IPR014347">
    <property type="entry name" value="Tautomerase/MIF_sf"/>
</dbReference>
<dbReference type="PANTHER" id="PTHR38460">
    <property type="entry name" value="TAUTOMERASE YOLI-RELATED"/>
    <property type="match status" value="1"/>
</dbReference>
<evidence type="ECO:0000313" key="1">
    <source>
        <dbReference type="EMBL" id="SBP87665.1"/>
    </source>
</evidence>
<dbReference type="AlphaFoldDB" id="A0A238D352"/>
<dbReference type="Gene3D" id="3.30.429.10">
    <property type="entry name" value="Macrophage Migration Inhibitory Factor"/>
    <property type="match status" value="1"/>
</dbReference>
<reference evidence="1 2" key="1">
    <citation type="submission" date="2016-06" db="EMBL/GenBank/DDBJ databases">
        <authorList>
            <person name="Kjaerup R.B."/>
            <person name="Dalgaard T.S."/>
            <person name="Juul-Madsen H.R."/>
        </authorList>
    </citation>
    <scope>NUCLEOTIDE SEQUENCE [LARGE SCALE GENOMIC DNA]</scope>
    <source>
        <strain evidence="1 2">DSM 16361</strain>
    </source>
</reference>
<keyword evidence="2" id="KW-1185">Reference proteome</keyword>
<dbReference type="InterPro" id="IPR037479">
    <property type="entry name" value="Tauto_MSAD"/>
</dbReference>
<dbReference type="EMBL" id="FLMQ01000055">
    <property type="protein sequence ID" value="SBP87665.1"/>
    <property type="molecule type" value="Genomic_DNA"/>
</dbReference>
<dbReference type="Proteomes" id="UP000214566">
    <property type="component" value="Unassembled WGS sequence"/>
</dbReference>
<accession>A0A238D352</accession>
<evidence type="ECO:0000313" key="2">
    <source>
        <dbReference type="Proteomes" id="UP000214566"/>
    </source>
</evidence>